<dbReference type="Pfam" id="PF05057">
    <property type="entry name" value="DUF676"/>
    <property type="match status" value="1"/>
</dbReference>
<accession>A0AAV3P208</accession>
<feature type="domain" description="DUF676" evidence="1">
    <location>
        <begin position="73"/>
        <end position="301"/>
    </location>
</feature>
<gene>
    <name evidence="2" type="ORF">LIER_04577</name>
</gene>
<evidence type="ECO:0000313" key="3">
    <source>
        <dbReference type="Proteomes" id="UP001454036"/>
    </source>
</evidence>
<dbReference type="InterPro" id="IPR029058">
    <property type="entry name" value="AB_hydrolase_fold"/>
</dbReference>
<dbReference type="InterPro" id="IPR007751">
    <property type="entry name" value="DUF676_lipase-like"/>
</dbReference>
<dbReference type="PANTHER" id="PTHR12482">
    <property type="entry name" value="LIPASE ROG1-RELATED-RELATED"/>
    <property type="match status" value="1"/>
</dbReference>
<comment type="caution">
    <text evidence="2">The sequence shown here is derived from an EMBL/GenBank/DDBJ whole genome shotgun (WGS) entry which is preliminary data.</text>
</comment>
<reference evidence="2 3" key="1">
    <citation type="submission" date="2024-01" db="EMBL/GenBank/DDBJ databases">
        <title>The complete chloroplast genome sequence of Lithospermum erythrorhizon: insights into the phylogenetic relationship among Boraginaceae species and the maternal lineages of purple gromwells.</title>
        <authorList>
            <person name="Okada T."/>
            <person name="Watanabe K."/>
        </authorList>
    </citation>
    <scope>NUCLEOTIDE SEQUENCE [LARGE SCALE GENOMIC DNA]</scope>
</reference>
<dbReference type="AlphaFoldDB" id="A0AAV3P208"/>
<evidence type="ECO:0000259" key="1">
    <source>
        <dbReference type="Pfam" id="PF05057"/>
    </source>
</evidence>
<dbReference type="SUPFAM" id="SSF53474">
    <property type="entry name" value="alpha/beta-Hydrolases"/>
    <property type="match status" value="1"/>
</dbReference>
<dbReference type="EMBL" id="BAABME010000594">
    <property type="protein sequence ID" value="GAA0144033.1"/>
    <property type="molecule type" value="Genomic_DNA"/>
</dbReference>
<organism evidence="2 3">
    <name type="scientific">Lithospermum erythrorhizon</name>
    <name type="common">Purple gromwell</name>
    <name type="synonym">Lithospermum officinale var. erythrorhizon</name>
    <dbReference type="NCBI Taxonomy" id="34254"/>
    <lineage>
        <taxon>Eukaryota</taxon>
        <taxon>Viridiplantae</taxon>
        <taxon>Streptophyta</taxon>
        <taxon>Embryophyta</taxon>
        <taxon>Tracheophyta</taxon>
        <taxon>Spermatophyta</taxon>
        <taxon>Magnoliopsida</taxon>
        <taxon>eudicotyledons</taxon>
        <taxon>Gunneridae</taxon>
        <taxon>Pentapetalae</taxon>
        <taxon>asterids</taxon>
        <taxon>lamiids</taxon>
        <taxon>Boraginales</taxon>
        <taxon>Boraginaceae</taxon>
        <taxon>Boraginoideae</taxon>
        <taxon>Lithospermeae</taxon>
        <taxon>Lithospermum</taxon>
    </lineage>
</organism>
<dbReference type="Gene3D" id="3.40.50.1820">
    <property type="entry name" value="alpha/beta hydrolase"/>
    <property type="match status" value="1"/>
</dbReference>
<name>A0AAV3P208_LITER</name>
<dbReference type="InterPro" id="IPR044294">
    <property type="entry name" value="Lipase-like"/>
</dbReference>
<dbReference type="FunFam" id="3.40.50.1820:FF:000216">
    <property type="entry name" value="Alpha/beta-Hydrolases superfamily protein"/>
    <property type="match status" value="1"/>
</dbReference>
<evidence type="ECO:0000313" key="2">
    <source>
        <dbReference type="EMBL" id="GAA0144033.1"/>
    </source>
</evidence>
<proteinExistence type="predicted"/>
<dbReference type="PANTHER" id="PTHR12482:SF41">
    <property type="entry name" value="ALPHA_BETA-HYDROLASES SUPERFAMILY PROTEIN"/>
    <property type="match status" value="1"/>
</dbReference>
<dbReference type="Proteomes" id="UP001454036">
    <property type="component" value="Unassembled WGS sequence"/>
</dbReference>
<sequence>MEDQSDNVAENQFDSSLANTTTTSNNIVMEKKKKNKTRKYTSFVRKFTCLSAKDVKDVEVVRKINLESDDHAPSHLIIMVNGIIGSAQNWKYAAKQFVKAYPEDVLVHCSDANSNMLTFDGVDVMGTRLANEVLYVVQAHPNLQKISMIGHSLGGVVARYAIAKLYEEGSSKNISQENGECRVDGSDPSSLKENSIGKIAGLEPVSLITSATPHLGSRGHKQVPMLCGLHTLEKVALQTSWLFGRTGKHLFLTDSDDGKPPLLLRMANDTEDLKFLSALRSFKRRVAYANACFDNIVGWSTSSLRRQSELPKRRSLSRNSKYPHIVNIETAEPSITQDDLILDCKLNHGERADMEESMIRGLTSMRWERIDVNFKGSKQRFLAHSTIQVKTKWINSDGADVIQHLVDTFLL</sequence>
<protein>
    <recommendedName>
        <fullName evidence="1">DUF676 domain-containing protein</fullName>
    </recommendedName>
</protein>
<keyword evidence="3" id="KW-1185">Reference proteome</keyword>